<dbReference type="AlphaFoldDB" id="A0A2H0U9J7"/>
<dbReference type="Pfam" id="PF02585">
    <property type="entry name" value="PIG-L"/>
    <property type="match status" value="1"/>
</dbReference>
<dbReference type="PANTHER" id="PTHR12993:SF30">
    <property type="entry name" value="N-ACETYL-ALPHA-D-GLUCOSAMINYL L-MALATE DEACETYLASE 1"/>
    <property type="match status" value="1"/>
</dbReference>
<dbReference type="InterPro" id="IPR024078">
    <property type="entry name" value="LmbE-like_dom_sf"/>
</dbReference>
<comment type="caution">
    <text evidence="1">The sequence shown here is derived from an EMBL/GenBank/DDBJ whole genome shotgun (WGS) entry which is preliminary data.</text>
</comment>
<accession>A0A2H0U9J7</accession>
<gene>
    <name evidence="1" type="ORF">COU20_02305</name>
</gene>
<dbReference type="EMBL" id="PFBM01000014">
    <property type="protein sequence ID" value="PIR82445.1"/>
    <property type="molecule type" value="Genomic_DNA"/>
</dbReference>
<proteinExistence type="predicted"/>
<evidence type="ECO:0000313" key="2">
    <source>
        <dbReference type="Proteomes" id="UP000231379"/>
    </source>
</evidence>
<dbReference type="SUPFAM" id="SSF102588">
    <property type="entry name" value="LmbE-like"/>
    <property type="match status" value="1"/>
</dbReference>
<dbReference type="GO" id="GO:0016811">
    <property type="term" value="F:hydrolase activity, acting on carbon-nitrogen (but not peptide) bonds, in linear amides"/>
    <property type="evidence" value="ECO:0007669"/>
    <property type="project" value="TreeGrafter"/>
</dbReference>
<dbReference type="Gene3D" id="3.40.50.10320">
    <property type="entry name" value="LmbE-like"/>
    <property type="match status" value="1"/>
</dbReference>
<dbReference type="PANTHER" id="PTHR12993">
    <property type="entry name" value="N-ACETYLGLUCOSAMINYL-PHOSPHATIDYLINOSITOL DE-N-ACETYLASE-RELATED"/>
    <property type="match status" value="1"/>
</dbReference>
<evidence type="ECO:0000313" key="1">
    <source>
        <dbReference type="EMBL" id="PIR82445.1"/>
    </source>
</evidence>
<reference evidence="2" key="1">
    <citation type="submission" date="2017-09" db="EMBL/GenBank/DDBJ databases">
        <title>Depth-based differentiation of microbial function through sediment-hosted aquifers and enrichment of novel symbionts in the deep terrestrial subsurface.</title>
        <authorList>
            <person name="Probst A.J."/>
            <person name="Ladd B."/>
            <person name="Jarett J.K."/>
            <person name="Geller-Mcgrath D.E."/>
            <person name="Sieber C.M.K."/>
            <person name="Emerson J.B."/>
            <person name="Anantharaman K."/>
            <person name="Thomas B.C."/>
            <person name="Malmstrom R."/>
            <person name="Stieglmeier M."/>
            <person name="Klingl A."/>
            <person name="Woyke T."/>
            <person name="Ryan C.M."/>
            <person name="Banfield J.F."/>
        </authorList>
    </citation>
    <scope>NUCLEOTIDE SEQUENCE [LARGE SCALE GENOMIC DNA]</scope>
</reference>
<dbReference type="InterPro" id="IPR003737">
    <property type="entry name" value="GlcNAc_PI_deacetylase-related"/>
</dbReference>
<name>A0A2H0U9J7_9BACT</name>
<dbReference type="Proteomes" id="UP000231379">
    <property type="component" value="Unassembled WGS sequence"/>
</dbReference>
<sequence>MSKQNILVIAAHPDDEILGAGGAIARHIEEEDNVRVLILGEDISSRAGVPRERIEREQKKLYACSQKALKFLGAGAPVQKSLPDNAFDSVPLLSVVHGIEAVMKEMQPHIVYTHHGSDVNVDHRITSDAVLTAVRPAKDGSVMEVRAFEVPSSTEWNFTRPLFRPQVFVGLTEAQLKKKIAAMRAYRSEIRSFPHPRSAEYLEALARVRGGQAGFPAAEAFELVYRRV</sequence>
<protein>
    <submittedName>
        <fullName evidence="1">GlcNAc-PI de-N-acetylase</fullName>
    </submittedName>
</protein>
<organism evidence="1 2">
    <name type="scientific">Candidatus Kaiserbacteria bacterium CG10_big_fil_rev_8_21_14_0_10_59_10</name>
    <dbReference type="NCBI Taxonomy" id="1974612"/>
    <lineage>
        <taxon>Bacteria</taxon>
        <taxon>Candidatus Kaiseribacteriota</taxon>
    </lineage>
</organism>